<organism evidence="1 2">
    <name type="scientific">Actinotalea fermentans</name>
    <dbReference type="NCBI Taxonomy" id="43671"/>
    <lineage>
        <taxon>Bacteria</taxon>
        <taxon>Bacillati</taxon>
        <taxon>Actinomycetota</taxon>
        <taxon>Actinomycetes</taxon>
        <taxon>Micrococcales</taxon>
        <taxon>Cellulomonadaceae</taxon>
        <taxon>Actinotalea</taxon>
    </lineage>
</organism>
<comment type="caution">
    <text evidence="1">The sequence shown here is derived from an EMBL/GenBank/DDBJ whole genome shotgun (WGS) entry which is preliminary data.</text>
</comment>
<gene>
    <name evidence="1" type="ORF">AFE02nite_33360</name>
</gene>
<sequence>MLHQDVLMADIDVDQWRNAQALLLRSAKAARRLVVIHEDGDVVKFRHTSGATCVGAVERVNEPRALAQRLYEANRESVDFVVVMERGAVDSYFAALQDSWNIDEDLDVFVQRTYALLDEYPEGVVTYPGPARDILGLQWRTGASLDAVNAAARALVAPGSTVVLGVHDSGSLWASLVLDFDDEWKVTSITTADPSLVDVTGAIGPVLNRVVAWQESRGKKVSLALSMDRTGAEEFLAAPAAEKAGVLGRLVSAGRAARRP</sequence>
<accession>A0A511Z2B9</accession>
<dbReference type="AlphaFoldDB" id="A0A511Z2B9"/>
<dbReference type="EMBL" id="BJYK01000014">
    <property type="protein sequence ID" value="GEN81602.1"/>
    <property type="molecule type" value="Genomic_DNA"/>
</dbReference>
<evidence type="ECO:0000313" key="2">
    <source>
        <dbReference type="Proteomes" id="UP000321484"/>
    </source>
</evidence>
<evidence type="ECO:0000313" key="1">
    <source>
        <dbReference type="EMBL" id="GEN81602.1"/>
    </source>
</evidence>
<dbReference type="Proteomes" id="UP000321484">
    <property type="component" value="Unassembled WGS sequence"/>
</dbReference>
<proteinExistence type="predicted"/>
<reference evidence="1 2" key="1">
    <citation type="submission" date="2019-07" db="EMBL/GenBank/DDBJ databases">
        <title>Whole genome shotgun sequence of Actinotalea fermentans NBRC 105374.</title>
        <authorList>
            <person name="Hosoyama A."/>
            <person name="Uohara A."/>
            <person name="Ohji S."/>
            <person name="Ichikawa N."/>
        </authorList>
    </citation>
    <scope>NUCLEOTIDE SEQUENCE [LARGE SCALE GENOMIC DNA]</scope>
    <source>
        <strain evidence="1 2">NBRC 105374</strain>
    </source>
</reference>
<dbReference type="OrthoDB" id="45699at2"/>
<protein>
    <submittedName>
        <fullName evidence="1">Uncharacterized protein</fullName>
    </submittedName>
</protein>
<dbReference type="RefSeq" id="WP_034243592.1">
    <property type="nucleotide sequence ID" value="NZ_BJYK01000014.1"/>
</dbReference>
<keyword evidence="2" id="KW-1185">Reference proteome</keyword>
<name>A0A511Z2B9_9CELL</name>